<keyword evidence="6 14" id="KW-0489">Methyltransferase</keyword>
<dbReference type="InterPro" id="IPR006638">
    <property type="entry name" value="Elp3/MiaA/NifB-like_rSAM"/>
</dbReference>
<dbReference type="CDD" id="cd01335">
    <property type="entry name" value="Radical_SAM"/>
    <property type="match status" value="1"/>
</dbReference>
<dbReference type="RefSeq" id="WP_200260469.1">
    <property type="nucleotide sequence ID" value="NZ_NRSH01000135.1"/>
</dbReference>
<dbReference type="Pfam" id="PF04055">
    <property type="entry name" value="Radical_SAM"/>
    <property type="match status" value="1"/>
</dbReference>
<evidence type="ECO:0000256" key="10">
    <source>
        <dbReference type="ARBA" id="ARBA00022723"/>
    </source>
</evidence>
<protein>
    <recommendedName>
        <fullName evidence="14">Dual-specificity RNA methyltransferase RlmN</fullName>
        <ecNumber evidence="14">2.1.1.192</ecNumber>
    </recommendedName>
    <alternativeName>
        <fullName evidence="14">23S rRNA (adenine(2503)-C(2))-methyltransferase</fullName>
    </alternativeName>
    <alternativeName>
        <fullName evidence="14">23S rRNA m2A2503 methyltransferase</fullName>
    </alternativeName>
    <alternativeName>
        <fullName evidence="14">Ribosomal RNA large subunit methyltransferase N</fullName>
    </alternativeName>
    <alternativeName>
        <fullName evidence="14">tRNA (adenine(37)-C(2))-methyltransferase</fullName>
    </alternativeName>
    <alternativeName>
        <fullName evidence="14">tRNA m2A37 methyltransferase</fullName>
    </alternativeName>
</protein>
<dbReference type="SUPFAM" id="SSF102114">
    <property type="entry name" value="Radical SAM enzymes"/>
    <property type="match status" value="1"/>
</dbReference>
<feature type="active site" description="Proton acceptor" evidence="14">
    <location>
        <position position="109"/>
    </location>
</feature>
<keyword evidence="4 14" id="KW-0963">Cytoplasm</keyword>
<dbReference type="SFLD" id="SFLDS00029">
    <property type="entry name" value="Radical_SAM"/>
    <property type="match status" value="1"/>
</dbReference>
<evidence type="ECO:0000256" key="13">
    <source>
        <dbReference type="ARBA" id="ARBA00023157"/>
    </source>
</evidence>
<dbReference type="InterPro" id="IPR004383">
    <property type="entry name" value="rRNA_lsu_MTrfase_RlmN/Cfr"/>
</dbReference>
<dbReference type="SFLD" id="SFLDF00275">
    <property type="entry name" value="adenosine_C2_methyltransferase"/>
    <property type="match status" value="1"/>
</dbReference>
<comment type="caution">
    <text evidence="14">Lacks conserved residue(s) required for the propagation of feature annotation.</text>
</comment>
<comment type="catalytic activity">
    <reaction evidence="14">
        <text>adenosine(37) in tRNA + 2 reduced [2Fe-2S]-[ferredoxin] + 2 S-adenosyl-L-methionine = 2-methyladenosine(37) in tRNA + 5'-deoxyadenosine + L-methionine + 2 oxidized [2Fe-2S]-[ferredoxin] + S-adenosyl-L-homocysteine</text>
        <dbReference type="Rhea" id="RHEA:43332"/>
        <dbReference type="Rhea" id="RHEA-COMP:10000"/>
        <dbReference type="Rhea" id="RHEA-COMP:10001"/>
        <dbReference type="Rhea" id="RHEA-COMP:10162"/>
        <dbReference type="Rhea" id="RHEA-COMP:10485"/>
        <dbReference type="ChEBI" id="CHEBI:17319"/>
        <dbReference type="ChEBI" id="CHEBI:33737"/>
        <dbReference type="ChEBI" id="CHEBI:33738"/>
        <dbReference type="ChEBI" id="CHEBI:57844"/>
        <dbReference type="ChEBI" id="CHEBI:57856"/>
        <dbReference type="ChEBI" id="CHEBI:59789"/>
        <dbReference type="ChEBI" id="CHEBI:74411"/>
        <dbReference type="ChEBI" id="CHEBI:74497"/>
        <dbReference type="EC" id="2.1.1.192"/>
    </reaction>
</comment>
<dbReference type="Pfam" id="PF21016">
    <property type="entry name" value="RlmN_N"/>
    <property type="match status" value="1"/>
</dbReference>
<dbReference type="SMART" id="SM00729">
    <property type="entry name" value="Elp3"/>
    <property type="match status" value="1"/>
</dbReference>
<evidence type="ECO:0000313" key="17">
    <source>
        <dbReference type="Proteomes" id="UP000738126"/>
    </source>
</evidence>
<feature type="binding site" evidence="14">
    <location>
        <begin position="177"/>
        <end position="178"/>
    </location>
    <ligand>
        <name>S-adenosyl-L-methionine</name>
        <dbReference type="ChEBI" id="CHEBI:59789"/>
    </ligand>
</feature>
<keyword evidence="12 14" id="KW-0411">Iron-sulfur</keyword>
<feature type="binding site" evidence="14">
    <location>
        <position position="133"/>
    </location>
    <ligand>
        <name>[4Fe-4S] cluster</name>
        <dbReference type="ChEBI" id="CHEBI:49883"/>
        <note>4Fe-4S-S-AdoMet</note>
    </ligand>
</feature>
<evidence type="ECO:0000256" key="14">
    <source>
        <dbReference type="HAMAP-Rule" id="MF_01849"/>
    </source>
</evidence>
<comment type="catalytic activity">
    <reaction evidence="14">
        <text>adenosine(2503) in 23S rRNA + 2 reduced [2Fe-2S]-[ferredoxin] + 2 S-adenosyl-L-methionine = 2-methyladenosine(2503) in 23S rRNA + 5'-deoxyadenosine + L-methionine + 2 oxidized [2Fe-2S]-[ferredoxin] + S-adenosyl-L-homocysteine</text>
        <dbReference type="Rhea" id="RHEA:42916"/>
        <dbReference type="Rhea" id="RHEA-COMP:10000"/>
        <dbReference type="Rhea" id="RHEA-COMP:10001"/>
        <dbReference type="Rhea" id="RHEA-COMP:10152"/>
        <dbReference type="Rhea" id="RHEA-COMP:10282"/>
        <dbReference type="ChEBI" id="CHEBI:17319"/>
        <dbReference type="ChEBI" id="CHEBI:33737"/>
        <dbReference type="ChEBI" id="CHEBI:33738"/>
        <dbReference type="ChEBI" id="CHEBI:57844"/>
        <dbReference type="ChEBI" id="CHEBI:57856"/>
        <dbReference type="ChEBI" id="CHEBI:59789"/>
        <dbReference type="ChEBI" id="CHEBI:74411"/>
        <dbReference type="ChEBI" id="CHEBI:74497"/>
        <dbReference type="EC" id="2.1.1.192"/>
    </reaction>
</comment>
<dbReference type="EMBL" id="NRSH01000135">
    <property type="protein sequence ID" value="MBK1727355.1"/>
    <property type="molecule type" value="Genomic_DNA"/>
</dbReference>
<dbReference type="Gene3D" id="3.20.20.70">
    <property type="entry name" value="Aldolase class I"/>
    <property type="match status" value="1"/>
</dbReference>
<dbReference type="Proteomes" id="UP000738126">
    <property type="component" value="Unassembled WGS sequence"/>
</dbReference>
<evidence type="ECO:0000256" key="5">
    <source>
        <dbReference type="ARBA" id="ARBA00022552"/>
    </source>
</evidence>
<keyword evidence="17" id="KW-1185">Reference proteome</keyword>
<dbReference type="InterPro" id="IPR013785">
    <property type="entry name" value="Aldolase_TIM"/>
</dbReference>
<keyword evidence="9 14" id="KW-0819">tRNA processing</keyword>
<comment type="caution">
    <text evidence="16">The sequence shown here is derived from an EMBL/GenBank/DDBJ whole genome shotgun (WGS) entry which is preliminary data.</text>
</comment>
<keyword evidence="5 14" id="KW-0698">rRNA processing</keyword>
<dbReference type="SFLD" id="SFLDG01062">
    <property type="entry name" value="methyltransferase_(Class_A)"/>
    <property type="match status" value="1"/>
</dbReference>
<dbReference type="InterPro" id="IPR040072">
    <property type="entry name" value="Methyltransferase_A"/>
</dbReference>
<reference evidence="16 17" key="1">
    <citation type="journal article" date="2020" name="Microorganisms">
        <title>Osmotic Adaptation and Compatible Solute Biosynthesis of Phototrophic Bacteria as Revealed from Genome Analyses.</title>
        <authorList>
            <person name="Imhoff J.F."/>
            <person name="Rahn T."/>
            <person name="Kunzel S."/>
            <person name="Keller A."/>
            <person name="Neulinger S.C."/>
        </authorList>
    </citation>
    <scope>NUCLEOTIDE SEQUENCE [LARGE SCALE GENOMIC DNA]</scope>
    <source>
        <strain evidence="16 17">DSM 15116</strain>
    </source>
</reference>
<keyword evidence="7 14" id="KW-0808">Transferase</keyword>
<dbReference type="Gene3D" id="1.10.150.530">
    <property type="match status" value="1"/>
</dbReference>
<comment type="similarity">
    <text evidence="2 14">Belongs to the radical SAM superfamily. RlmN family.</text>
</comment>
<evidence type="ECO:0000313" key="16">
    <source>
        <dbReference type="EMBL" id="MBK1727355.1"/>
    </source>
</evidence>
<evidence type="ECO:0000256" key="9">
    <source>
        <dbReference type="ARBA" id="ARBA00022694"/>
    </source>
</evidence>
<evidence type="ECO:0000256" key="1">
    <source>
        <dbReference type="ARBA" id="ARBA00004496"/>
    </source>
</evidence>
<evidence type="ECO:0000256" key="6">
    <source>
        <dbReference type="ARBA" id="ARBA00022603"/>
    </source>
</evidence>
<sequence>MRSSPAEHHESAHAAAEPGPVELLGLDRPRLAMFFESLGERRFRARQVMQWLHQRRVYDFDAMTDLSKALRARLGRAAQASLPQVAADQCSRDGTRKWVVRLADGNCVEAVYIPEPKRGTLCISPQAGCPMGCTFCATGEGGFARNLTAAEIVGQVHIALDRLPPESVTNIVFMGMGEPLLNFDPVISASRIFTDDYGLVLSKRRVTISTSGIVRAIERLRGVTDVSLAVSLHAPSNELRNQLVPVNRKQPLERLLPACHDYIRDKPHRRITWEYVMLDGVNDGDQHAEQLARLLSGIPSKINLIPFNPYPGARFGRSPDSRVRRFADRLLERGYTATVRETRGDDIDGACGQLVGEVREARPSRVAASA</sequence>
<keyword evidence="13 14" id="KW-1015">Disulfide bond</keyword>
<proteinExistence type="inferred from homology"/>
<gene>
    <name evidence="14 16" type="primary">rlmN</name>
    <name evidence="16" type="ORF">CKO13_10065</name>
</gene>
<accession>A0ABS1E765</accession>
<dbReference type="InterPro" id="IPR007197">
    <property type="entry name" value="rSAM"/>
</dbReference>
<keyword evidence="3 14" id="KW-0004">4Fe-4S</keyword>
<organism evidence="16 17">
    <name type="scientific">Halorhodospira neutriphila</name>
    <dbReference type="NCBI Taxonomy" id="168379"/>
    <lineage>
        <taxon>Bacteria</taxon>
        <taxon>Pseudomonadati</taxon>
        <taxon>Pseudomonadota</taxon>
        <taxon>Gammaproteobacteria</taxon>
        <taxon>Chromatiales</taxon>
        <taxon>Ectothiorhodospiraceae</taxon>
        <taxon>Halorhodospira</taxon>
    </lineage>
</organism>
<evidence type="ECO:0000256" key="3">
    <source>
        <dbReference type="ARBA" id="ARBA00022485"/>
    </source>
</evidence>
<dbReference type="PANTHER" id="PTHR30544">
    <property type="entry name" value="23S RRNA METHYLTRANSFERASE"/>
    <property type="match status" value="1"/>
</dbReference>
<feature type="domain" description="Radical SAM core" evidence="15">
    <location>
        <begin position="115"/>
        <end position="346"/>
    </location>
</feature>
<comment type="cofactor">
    <cofactor evidence="14">
        <name>[4Fe-4S] cluster</name>
        <dbReference type="ChEBI" id="CHEBI:49883"/>
    </cofactor>
    <text evidence="14">Binds 1 [4Fe-4S] cluster. The cluster is coordinated with 3 cysteines and an exchangeable S-adenosyl-L-methionine.</text>
</comment>
<dbReference type="PANTHER" id="PTHR30544:SF5">
    <property type="entry name" value="RADICAL SAM CORE DOMAIN-CONTAINING PROTEIN"/>
    <property type="match status" value="1"/>
</dbReference>
<evidence type="ECO:0000256" key="4">
    <source>
        <dbReference type="ARBA" id="ARBA00022490"/>
    </source>
</evidence>
<comment type="subcellular location">
    <subcellularLocation>
        <location evidence="1 14">Cytoplasm</location>
    </subcellularLocation>
</comment>
<evidence type="ECO:0000256" key="2">
    <source>
        <dbReference type="ARBA" id="ARBA00007544"/>
    </source>
</evidence>
<evidence type="ECO:0000256" key="11">
    <source>
        <dbReference type="ARBA" id="ARBA00023004"/>
    </source>
</evidence>
<evidence type="ECO:0000259" key="15">
    <source>
        <dbReference type="PROSITE" id="PS51918"/>
    </source>
</evidence>
<feature type="active site" description="S-methylcysteine intermediate" evidence="14">
    <location>
        <position position="351"/>
    </location>
</feature>
<evidence type="ECO:0000256" key="7">
    <source>
        <dbReference type="ARBA" id="ARBA00022679"/>
    </source>
</evidence>
<evidence type="ECO:0000256" key="12">
    <source>
        <dbReference type="ARBA" id="ARBA00023014"/>
    </source>
</evidence>
<feature type="binding site" evidence="14">
    <location>
        <position position="209"/>
    </location>
    <ligand>
        <name>S-adenosyl-L-methionine</name>
        <dbReference type="ChEBI" id="CHEBI:59789"/>
    </ligand>
</feature>
<feature type="binding site" evidence="14">
    <location>
        <position position="308"/>
    </location>
    <ligand>
        <name>S-adenosyl-L-methionine</name>
        <dbReference type="ChEBI" id="CHEBI:59789"/>
    </ligand>
</feature>
<dbReference type="InterPro" id="IPR058240">
    <property type="entry name" value="rSAM_sf"/>
</dbReference>
<dbReference type="PROSITE" id="PS51918">
    <property type="entry name" value="RADICAL_SAM"/>
    <property type="match status" value="1"/>
</dbReference>
<keyword evidence="8 14" id="KW-0949">S-adenosyl-L-methionine</keyword>
<comment type="function">
    <text evidence="14">Specifically methylates position 2 of adenine 2503 in 23S rRNA and position 2 of adenine 37 in tRNAs. m2A2503 modification seems to play a crucial role in the proofreading step occurring at the peptidyl transferase center and thus would serve to optimize ribosomal fidelity.</text>
</comment>
<feature type="binding site" evidence="14">
    <location>
        <position position="129"/>
    </location>
    <ligand>
        <name>[4Fe-4S] cluster</name>
        <dbReference type="ChEBI" id="CHEBI:49883"/>
        <note>4Fe-4S-S-AdoMet</note>
    </ligand>
</feature>
<dbReference type="PIRSF" id="PIRSF006004">
    <property type="entry name" value="CHP00048"/>
    <property type="match status" value="1"/>
</dbReference>
<dbReference type="HAMAP" id="MF_01849">
    <property type="entry name" value="RNA_methyltr_RlmN"/>
    <property type="match status" value="1"/>
</dbReference>
<comment type="miscellaneous">
    <text evidence="14">Reaction proceeds by a ping-pong mechanism involving intermediate methylation of a conserved cysteine residue.</text>
</comment>
<name>A0ABS1E765_9GAMM</name>
<keyword evidence="11 14" id="KW-0408">Iron</keyword>
<dbReference type="NCBIfam" id="TIGR00048">
    <property type="entry name" value="rRNA_mod_RlmN"/>
    <property type="match status" value="1"/>
</dbReference>
<evidence type="ECO:0000256" key="8">
    <source>
        <dbReference type="ARBA" id="ARBA00022691"/>
    </source>
</evidence>
<dbReference type="InterPro" id="IPR027492">
    <property type="entry name" value="RNA_MTrfase_RlmN"/>
</dbReference>
<dbReference type="EC" id="2.1.1.192" evidence="14"/>
<feature type="binding site" evidence="14">
    <location>
        <begin position="231"/>
        <end position="233"/>
    </location>
    <ligand>
        <name>S-adenosyl-L-methionine</name>
        <dbReference type="ChEBI" id="CHEBI:59789"/>
    </ligand>
</feature>
<dbReference type="InterPro" id="IPR048641">
    <property type="entry name" value="RlmN_N"/>
</dbReference>
<keyword evidence="10 14" id="KW-0479">Metal-binding</keyword>
<feature type="binding site" evidence="14">
    <location>
        <position position="136"/>
    </location>
    <ligand>
        <name>[4Fe-4S] cluster</name>
        <dbReference type="ChEBI" id="CHEBI:49883"/>
        <note>4Fe-4S-S-AdoMet</note>
    </ligand>
</feature>